<dbReference type="InterPro" id="IPR051448">
    <property type="entry name" value="CdaR-like_regulators"/>
</dbReference>
<dbReference type="InterPro" id="IPR042070">
    <property type="entry name" value="PucR_C-HTH_sf"/>
</dbReference>
<dbReference type="PANTHER" id="PTHR33744">
    <property type="entry name" value="CARBOHYDRATE DIACID REGULATOR"/>
    <property type="match status" value="1"/>
</dbReference>
<dbReference type="RefSeq" id="WP_112257739.1">
    <property type="nucleotide sequence ID" value="NZ_QMIG01000004.1"/>
</dbReference>
<protein>
    <submittedName>
        <fullName evidence="5">PucR family transcriptional regulator</fullName>
    </submittedName>
</protein>
<evidence type="ECO:0000313" key="6">
    <source>
        <dbReference type="Proteomes" id="UP000250462"/>
    </source>
</evidence>
<dbReference type="EMBL" id="QMIG01000004">
    <property type="protein sequence ID" value="RAW16527.1"/>
    <property type="molecule type" value="Genomic_DNA"/>
</dbReference>
<dbReference type="PANTHER" id="PTHR33744:SF17">
    <property type="entry name" value="CONSERVED PROTEIN"/>
    <property type="match status" value="1"/>
</dbReference>
<comment type="caution">
    <text evidence="5">The sequence shown here is derived from an EMBL/GenBank/DDBJ whole genome shotgun (WGS) entry which is preliminary data.</text>
</comment>
<dbReference type="Pfam" id="PF13556">
    <property type="entry name" value="HTH_30"/>
    <property type="match status" value="1"/>
</dbReference>
<dbReference type="InterPro" id="IPR025736">
    <property type="entry name" value="PucR_C-HTH_dom"/>
</dbReference>
<proteinExistence type="inferred from homology"/>
<dbReference type="OrthoDB" id="33973at2"/>
<feature type="domain" description="CdaR GGDEF-like" evidence="4">
    <location>
        <begin position="280"/>
        <end position="408"/>
    </location>
</feature>
<dbReference type="InterPro" id="IPR041522">
    <property type="entry name" value="CdaR_GGDEF"/>
</dbReference>
<dbReference type="Gene3D" id="1.10.10.2840">
    <property type="entry name" value="PucR C-terminal helix-turn-helix domain"/>
    <property type="match status" value="1"/>
</dbReference>
<evidence type="ECO:0000259" key="4">
    <source>
        <dbReference type="Pfam" id="PF17853"/>
    </source>
</evidence>
<dbReference type="InterPro" id="IPR012914">
    <property type="entry name" value="PucR_dom"/>
</dbReference>
<reference evidence="5 6" key="1">
    <citation type="submission" date="2018-06" db="EMBL/GenBank/DDBJ databases">
        <title>Phytoactinopolyspora halophila sp. nov., a novel halophilic actinomycete isolated from a saline soil in China.</title>
        <authorList>
            <person name="Tang S.-K."/>
        </authorList>
    </citation>
    <scope>NUCLEOTIDE SEQUENCE [LARGE SCALE GENOMIC DNA]</scope>
    <source>
        <strain evidence="5 6">YIM 96934</strain>
    </source>
</reference>
<feature type="domain" description="PucR C-terminal helix-turn-helix" evidence="3">
    <location>
        <begin position="463"/>
        <end position="519"/>
    </location>
</feature>
<evidence type="ECO:0000259" key="2">
    <source>
        <dbReference type="Pfam" id="PF07905"/>
    </source>
</evidence>
<dbReference type="AlphaFoldDB" id="A0A329QW92"/>
<gene>
    <name evidence="5" type="ORF">DPM12_07480</name>
</gene>
<sequence>MPTIASLLADPALHLRAVVDGATGALEAPVRWVHNTELLDPSPYLRERELVMTNGLWRHDDGSAARFVENVVACGAAGIVFGLTEQTPRIPPELIEACRRVDLPLVELAIEVPFTELSRAVAAEYAEHRQHELAGLVRRGDALAETISRGAGLAGVLDVLERDHPELDVAVVDRMARRLAGTWLEEGDLEAIAAALARHPPPLDVELREGRRASLFLCGALGGADAALACLSPSSELGNAHRDALDQVARFVSLELARIELTQAIEMRFAGELIEMISSGTPDTDLVAERLEGFGIGAGDRLAVWSVASGDEYEGMSSGAPVDLAESIRRFFVDEGIPAVVASGSNDVVVIFPWRRADAEQEPLATRFVESARTVPRRERVVAGLGTVGSGIGCLRSSLFEAREACRVLRRRAAGAPVVRFAALGTHHLLLGLNEPATLRRFAKAVLDPIREHDRARGSELERTVRSFLDHDGQWSATATALHIHVNTLRNRLSRVTELTGRDVSRTEDRVDLFLAVRALDAVPAE</sequence>
<name>A0A329QW92_9ACTN</name>
<accession>A0A329QW92</accession>
<dbReference type="Pfam" id="PF07905">
    <property type="entry name" value="PucR"/>
    <property type="match status" value="1"/>
</dbReference>
<organism evidence="5 6">
    <name type="scientific">Phytoactinopolyspora halophila</name>
    <dbReference type="NCBI Taxonomy" id="1981511"/>
    <lineage>
        <taxon>Bacteria</taxon>
        <taxon>Bacillati</taxon>
        <taxon>Actinomycetota</taxon>
        <taxon>Actinomycetes</taxon>
        <taxon>Jiangellales</taxon>
        <taxon>Jiangellaceae</taxon>
        <taxon>Phytoactinopolyspora</taxon>
    </lineage>
</organism>
<evidence type="ECO:0000313" key="5">
    <source>
        <dbReference type="EMBL" id="RAW16527.1"/>
    </source>
</evidence>
<evidence type="ECO:0000259" key="3">
    <source>
        <dbReference type="Pfam" id="PF13556"/>
    </source>
</evidence>
<keyword evidence="6" id="KW-1185">Reference proteome</keyword>
<dbReference type="Pfam" id="PF17853">
    <property type="entry name" value="GGDEF_2"/>
    <property type="match status" value="1"/>
</dbReference>
<evidence type="ECO:0000256" key="1">
    <source>
        <dbReference type="ARBA" id="ARBA00006754"/>
    </source>
</evidence>
<feature type="domain" description="Purine catabolism PurC-like" evidence="2">
    <location>
        <begin position="7"/>
        <end position="123"/>
    </location>
</feature>
<comment type="similarity">
    <text evidence="1">Belongs to the CdaR family.</text>
</comment>
<dbReference type="Proteomes" id="UP000250462">
    <property type="component" value="Unassembled WGS sequence"/>
</dbReference>